<dbReference type="PANTHER" id="PTHR12345">
    <property type="entry name" value="SYNTENIN RELATED"/>
    <property type="match status" value="1"/>
</dbReference>
<dbReference type="CDD" id="cd06721">
    <property type="entry name" value="PDZ1_syntenin-like"/>
    <property type="match status" value="1"/>
</dbReference>
<sequence>MAALYPSLEDMKVHQYQQAQVAQTTPHYPSYNVGGGGRVSETAVFDDVRGATASYPAMGVSQASDALVSAYPSLNNEYMGLKLEPPSGPVTIVSGSSSAVAVQSKGHVVQAQTAMVAPLTSQSLGLARANVTHGVREVIVCKDGKGKVGMRFRAVNKGIFVQFVAEGSPAALAGLRFGDQILQIDGENVVGLNHDKAMDLMTKCKNPGRIALGIRDRPFERTITLHKDSSGHLGFEHKDNQIVAIAKETSAARNGLLVDHHILEVNGQNVIGLKNKEVGKVLETAGQTVTLTVMPSIIYDHMVKCMDFSLIKKKQDHSIPEV</sequence>
<dbReference type="CDD" id="cd06794">
    <property type="entry name" value="PDZ2_syntenin-like"/>
    <property type="match status" value="1"/>
</dbReference>
<proteinExistence type="predicted"/>
<dbReference type="SMART" id="SM00228">
    <property type="entry name" value="PDZ"/>
    <property type="match status" value="2"/>
</dbReference>
<organism evidence="3 4">
    <name type="scientific">Plectus sambesii</name>
    <dbReference type="NCBI Taxonomy" id="2011161"/>
    <lineage>
        <taxon>Eukaryota</taxon>
        <taxon>Metazoa</taxon>
        <taxon>Ecdysozoa</taxon>
        <taxon>Nematoda</taxon>
        <taxon>Chromadorea</taxon>
        <taxon>Plectida</taxon>
        <taxon>Plectina</taxon>
        <taxon>Plectoidea</taxon>
        <taxon>Plectidae</taxon>
        <taxon>Plectus</taxon>
    </lineage>
</organism>
<dbReference type="Gene3D" id="2.30.42.10">
    <property type="match status" value="2"/>
</dbReference>
<keyword evidence="1" id="KW-0677">Repeat</keyword>
<accession>A0A914W2U1</accession>
<evidence type="ECO:0000313" key="4">
    <source>
        <dbReference type="WBParaSite" id="PSAMB.scaffold2900size20664.g19605.t1"/>
    </source>
</evidence>
<dbReference type="WBParaSite" id="PSAMB.scaffold2900size20664.g19605.t1">
    <property type="protein sequence ID" value="PSAMB.scaffold2900size20664.g19605.t1"/>
    <property type="gene ID" value="PSAMB.scaffold2900size20664.g19605"/>
</dbReference>
<dbReference type="InterPro" id="IPR001478">
    <property type="entry name" value="PDZ"/>
</dbReference>
<dbReference type="AlphaFoldDB" id="A0A914W2U1"/>
<dbReference type="GO" id="GO:0005886">
    <property type="term" value="C:plasma membrane"/>
    <property type="evidence" value="ECO:0007669"/>
    <property type="project" value="TreeGrafter"/>
</dbReference>
<reference evidence="4" key="1">
    <citation type="submission" date="2022-11" db="UniProtKB">
        <authorList>
            <consortium name="WormBaseParasite"/>
        </authorList>
    </citation>
    <scope>IDENTIFICATION</scope>
</reference>
<evidence type="ECO:0000259" key="2">
    <source>
        <dbReference type="PROSITE" id="PS50106"/>
    </source>
</evidence>
<dbReference type="PROSITE" id="PS50106">
    <property type="entry name" value="PDZ"/>
    <property type="match status" value="2"/>
</dbReference>
<dbReference type="InterPro" id="IPR036034">
    <property type="entry name" value="PDZ_sf"/>
</dbReference>
<dbReference type="GO" id="GO:0005737">
    <property type="term" value="C:cytoplasm"/>
    <property type="evidence" value="ECO:0007669"/>
    <property type="project" value="TreeGrafter"/>
</dbReference>
<dbReference type="Proteomes" id="UP000887566">
    <property type="component" value="Unplaced"/>
</dbReference>
<dbReference type="FunFam" id="2.30.42.10:FF:000043">
    <property type="entry name" value="Syntenin-1 isoform X1"/>
    <property type="match status" value="1"/>
</dbReference>
<name>A0A914W2U1_9BILA</name>
<dbReference type="Pfam" id="PF00595">
    <property type="entry name" value="PDZ"/>
    <property type="match status" value="2"/>
</dbReference>
<dbReference type="InterPro" id="IPR051230">
    <property type="entry name" value="APP-Binding"/>
</dbReference>
<evidence type="ECO:0000256" key="1">
    <source>
        <dbReference type="ARBA" id="ARBA00022737"/>
    </source>
</evidence>
<keyword evidence="3" id="KW-1185">Reference proteome</keyword>
<protein>
    <submittedName>
        <fullName evidence="4">PDZ domain-containing protein</fullName>
    </submittedName>
</protein>
<dbReference type="SUPFAM" id="SSF50156">
    <property type="entry name" value="PDZ domain-like"/>
    <property type="match status" value="2"/>
</dbReference>
<feature type="domain" description="PDZ" evidence="2">
    <location>
        <begin position="222"/>
        <end position="297"/>
    </location>
</feature>
<dbReference type="PANTHER" id="PTHR12345:SF3">
    <property type="entry name" value="PDZ DOMAIN-CONTAINING PROTEIN"/>
    <property type="match status" value="1"/>
</dbReference>
<evidence type="ECO:0000313" key="3">
    <source>
        <dbReference type="Proteomes" id="UP000887566"/>
    </source>
</evidence>
<feature type="domain" description="PDZ" evidence="2">
    <location>
        <begin position="137"/>
        <end position="201"/>
    </location>
</feature>